<reference evidence="1" key="1">
    <citation type="journal article" date="2014" name="Front. Microbiol.">
        <title>High frequency of phylogenetically diverse reductive dehalogenase-homologous genes in deep subseafloor sedimentary metagenomes.</title>
        <authorList>
            <person name="Kawai M."/>
            <person name="Futagami T."/>
            <person name="Toyoda A."/>
            <person name="Takaki Y."/>
            <person name="Nishi S."/>
            <person name="Hori S."/>
            <person name="Arai W."/>
            <person name="Tsubouchi T."/>
            <person name="Morono Y."/>
            <person name="Uchiyama I."/>
            <person name="Ito T."/>
            <person name="Fujiyama A."/>
            <person name="Inagaki F."/>
            <person name="Takami H."/>
        </authorList>
    </citation>
    <scope>NUCLEOTIDE SEQUENCE</scope>
    <source>
        <strain evidence="1">Expedition CK06-06</strain>
    </source>
</reference>
<sequence length="90" mass="10154">MMDYRVYLLLDVVDGRDEQAAQVLRENPGVVMADALEDALEGSPKVVVVIEAPERKRLAKWTIEALTSVEMLTEQVRLLPTRNRLNHIGP</sequence>
<proteinExistence type="predicted"/>
<dbReference type="AlphaFoldDB" id="X1C1T5"/>
<name>X1C1T5_9ZZZZ</name>
<evidence type="ECO:0000313" key="1">
    <source>
        <dbReference type="EMBL" id="GAG90398.1"/>
    </source>
</evidence>
<comment type="caution">
    <text evidence="1">The sequence shown here is derived from an EMBL/GenBank/DDBJ whole genome shotgun (WGS) entry which is preliminary data.</text>
</comment>
<gene>
    <name evidence="1" type="ORF">S01H4_50120</name>
</gene>
<dbReference type="EMBL" id="BART01028425">
    <property type="protein sequence ID" value="GAG90398.1"/>
    <property type="molecule type" value="Genomic_DNA"/>
</dbReference>
<organism evidence="1">
    <name type="scientific">marine sediment metagenome</name>
    <dbReference type="NCBI Taxonomy" id="412755"/>
    <lineage>
        <taxon>unclassified sequences</taxon>
        <taxon>metagenomes</taxon>
        <taxon>ecological metagenomes</taxon>
    </lineage>
</organism>
<accession>X1C1T5</accession>
<protein>
    <recommendedName>
        <fullName evidence="2">Transcription regulator AsnC/Lrp ligand binding domain-containing protein</fullName>
    </recommendedName>
</protein>
<evidence type="ECO:0008006" key="2">
    <source>
        <dbReference type="Google" id="ProtNLM"/>
    </source>
</evidence>